<dbReference type="AlphaFoldDB" id="Q2HSV3"/>
<organism evidence="3">
    <name type="scientific">Medicago truncatula</name>
    <name type="common">Barrel medic</name>
    <name type="synonym">Medicago tribuloides</name>
    <dbReference type="NCBI Taxonomy" id="3880"/>
    <lineage>
        <taxon>Eukaryota</taxon>
        <taxon>Viridiplantae</taxon>
        <taxon>Streptophyta</taxon>
        <taxon>Embryophyta</taxon>
        <taxon>Tracheophyta</taxon>
        <taxon>Spermatophyta</taxon>
        <taxon>Magnoliopsida</taxon>
        <taxon>eudicotyledons</taxon>
        <taxon>Gunneridae</taxon>
        <taxon>Pentapetalae</taxon>
        <taxon>rosids</taxon>
        <taxon>fabids</taxon>
        <taxon>Fabales</taxon>
        <taxon>Fabaceae</taxon>
        <taxon>Papilionoideae</taxon>
        <taxon>50 kb inversion clade</taxon>
        <taxon>NPAAA clade</taxon>
        <taxon>Hologalegina</taxon>
        <taxon>IRL clade</taxon>
        <taxon>Trifolieae</taxon>
        <taxon>Medicago</taxon>
    </lineage>
</organism>
<evidence type="ECO:0000259" key="2">
    <source>
        <dbReference type="Pfam" id="PF10536"/>
    </source>
</evidence>
<feature type="region of interest" description="Disordered" evidence="1">
    <location>
        <begin position="566"/>
        <end position="618"/>
    </location>
</feature>
<protein>
    <submittedName>
        <fullName evidence="3">IMP dehydrogenase/GMP reductase, putative</fullName>
    </submittedName>
</protein>
<dbReference type="GO" id="GO:0010073">
    <property type="term" value="P:meristem maintenance"/>
    <property type="evidence" value="ECO:0007669"/>
    <property type="project" value="InterPro"/>
</dbReference>
<feature type="compositionally biased region" description="Basic and acidic residues" evidence="1">
    <location>
        <begin position="566"/>
        <end position="578"/>
    </location>
</feature>
<feature type="region of interest" description="Disordered" evidence="1">
    <location>
        <begin position="1"/>
        <end position="53"/>
    </location>
</feature>
<feature type="compositionally biased region" description="Basic and acidic residues" evidence="1">
    <location>
        <begin position="587"/>
        <end position="597"/>
    </location>
</feature>
<dbReference type="EMBL" id="AC150891">
    <property type="protein sequence ID" value="ABD33070.2"/>
    <property type="molecule type" value="Genomic_DNA"/>
</dbReference>
<dbReference type="Pfam" id="PF10536">
    <property type="entry name" value="PMD"/>
    <property type="match status" value="1"/>
</dbReference>
<gene>
    <name evidence="3" type="ORF">MtrDRAFT_AC150891g58v2</name>
</gene>
<reference evidence="3" key="1">
    <citation type="submission" date="2005-04" db="EMBL/GenBank/DDBJ databases">
        <authorList>
            <person name="Town C.D."/>
        </authorList>
    </citation>
    <scope>NUCLEOTIDE SEQUENCE</scope>
</reference>
<feature type="compositionally biased region" description="Basic residues" evidence="1">
    <location>
        <begin position="11"/>
        <end position="27"/>
    </location>
</feature>
<accession>Q2HSV3</accession>
<dbReference type="PANTHER" id="PTHR46033">
    <property type="entry name" value="PROTEIN MAIN-LIKE 2"/>
    <property type="match status" value="1"/>
</dbReference>
<feature type="compositionally biased region" description="Acidic residues" evidence="1">
    <location>
        <begin position="598"/>
        <end position="609"/>
    </location>
</feature>
<feature type="compositionally biased region" description="Polar residues" evidence="1">
    <location>
        <begin position="36"/>
        <end position="53"/>
    </location>
</feature>
<evidence type="ECO:0000313" key="3">
    <source>
        <dbReference type="EMBL" id="ABD33070.2"/>
    </source>
</evidence>
<sequence>MIGGRRAMTQSHRRERQSGHIPKRGKGRRGDGSGSEQEASQATQPKESQVVDPSQQVEYLNYQDQVHHDVTDGGYDHDHIPQQQHVGDDDDIAAAAAPEVLPVDPLFPGGPADLSLLHSYVSHVALPLWYNSDNVRKHRVVKPINHGAKILTLERPNGNENWFLDPLRQSGLHDLVYLGYSTVPHALLMTLCERWHPETSTFHMPMEEMTVTLDDVACLTHLSIEGRMLSHGKKMSKHEGAELLMRHLGVSQQEAEKICGQEYGGYISYLRLRDFYTTYLGRANLLAGTEDPEELEELARVRTYCVRCYLLYLVGCLLFGDRSNKRIELVYLTTMEDGYAGMRNYSSGGMTLAYLYDELADACRPGDRALGGSVTLLTVRKLIFYFFVNFISFVDPNTDYMENYPVAARWKLQKGHGEGVTYRSLLDRIQFDDVCWRPYEEHREIQDFEEVFWYSGWIMCGVCRVYRHLPERVLRQYGYVQTIRRHPTDVADLPPPYIVQAFVDFRTHTLKADDWGEQAGEQTWRMADGYVLWYTRVSHPQILPPLPGDLPRPANEEQIIAEQWDEARSSSDTYDMHDPSAVISGHEPYEGADRADFDQEANPEAEEEAPAGSGPIKTGRKKAWKCFRMMQSSLLAIRFPRQLTTEVLIGSFSSAVNCRGAFE</sequence>
<reference evidence="3" key="2">
    <citation type="submission" date="2007-03" db="EMBL/GenBank/DDBJ databases">
        <authorList>
            <consortium name="The International Medicago Genome Annotation Group"/>
        </authorList>
    </citation>
    <scope>NUCLEOTIDE SEQUENCE</scope>
</reference>
<evidence type="ECO:0000256" key="1">
    <source>
        <dbReference type="SAM" id="MobiDB-lite"/>
    </source>
</evidence>
<name>Q2HSV3_MEDTR</name>
<dbReference type="PANTHER" id="PTHR46033:SF8">
    <property type="entry name" value="PROTEIN MAINTENANCE OF MERISTEMS-LIKE"/>
    <property type="match status" value="1"/>
</dbReference>
<dbReference type="InterPro" id="IPR044824">
    <property type="entry name" value="MAIN-like"/>
</dbReference>
<dbReference type="InterPro" id="IPR019557">
    <property type="entry name" value="AminoTfrase-like_pln_mobile"/>
</dbReference>
<feature type="domain" description="Aminotransferase-like plant mobile" evidence="2">
    <location>
        <begin position="183"/>
        <end position="486"/>
    </location>
</feature>
<proteinExistence type="predicted"/>